<dbReference type="Gene3D" id="2.40.50.100">
    <property type="match status" value="2"/>
</dbReference>
<comment type="similarity">
    <text evidence="2">Belongs to the membrane fusion protein (MFP) (TC 8.A.1) family.</text>
</comment>
<keyword evidence="10" id="KW-1185">Reference proteome</keyword>
<name>A0ABY1IF11_9HYPH</name>
<comment type="caution">
    <text evidence="9">The sequence shown here is derived from an EMBL/GenBank/DDBJ whole genome shotgun (WGS) entry which is preliminary data.</text>
</comment>
<feature type="domain" description="Multidrug resistance protein MdtA-like beta-barrel" evidence="7">
    <location>
        <begin position="188"/>
        <end position="263"/>
    </location>
</feature>
<feature type="domain" description="Multidrug resistance protein MdtA-like C-terminal permuted SH3" evidence="8">
    <location>
        <begin position="271"/>
        <end position="328"/>
    </location>
</feature>
<protein>
    <submittedName>
        <fullName evidence="9">Membrane fusion protein, macrolide-specific efflux system</fullName>
    </submittedName>
</protein>
<evidence type="ECO:0000256" key="2">
    <source>
        <dbReference type="ARBA" id="ARBA00009477"/>
    </source>
</evidence>
<evidence type="ECO:0000313" key="9">
    <source>
        <dbReference type="EMBL" id="SHJ07667.1"/>
    </source>
</evidence>
<dbReference type="PANTHER" id="PTHR30469">
    <property type="entry name" value="MULTIDRUG RESISTANCE PROTEIN MDTA"/>
    <property type="match status" value="1"/>
</dbReference>
<keyword evidence="4" id="KW-0175">Coiled coil</keyword>
<dbReference type="Pfam" id="PF25917">
    <property type="entry name" value="BSH_RND"/>
    <property type="match status" value="1"/>
</dbReference>
<feature type="region of interest" description="Disordered" evidence="5">
    <location>
        <begin position="323"/>
        <end position="352"/>
    </location>
</feature>
<evidence type="ECO:0000259" key="7">
    <source>
        <dbReference type="Pfam" id="PF25944"/>
    </source>
</evidence>
<dbReference type="InterPro" id="IPR058627">
    <property type="entry name" value="MdtA-like_C"/>
</dbReference>
<dbReference type="InterPro" id="IPR058625">
    <property type="entry name" value="MdtA-like_BSH"/>
</dbReference>
<dbReference type="InterPro" id="IPR006143">
    <property type="entry name" value="RND_pump_MFP"/>
</dbReference>
<evidence type="ECO:0000256" key="5">
    <source>
        <dbReference type="SAM" id="MobiDB-lite"/>
    </source>
</evidence>
<sequence>MYRFAPVTRGAVEDTVAAVGVLAPIRTVDVGAQISGQLKAVHVAVGDRVEEGQLLAEMDPAIYEYTVEATEAQIANLEAQVVNAQAQLVLAGQTLTRQETLRRANTSAASDYDAAVAAVAAAKGALESLDAQLRERRSDLRRAETNLGYTKIYSPLTGTVVSQTSEQGQTLAATQTAPVIVTVADLSTMTVEAKVSEADIARLTPGMKGWFTTLGGDDKRWEGTLRLIEPTPEIENNVVLYKALFDVPNPDGRLMITMTAQAFFVVAEAQDVLTVPAAAVRNGRDGSMVQVRQEDGTVARRTVETGLSTRAVVEIRSGLDEGDEVVVSADGAPSGAPQSQSQRRGPGGPPAF</sequence>
<evidence type="ECO:0000259" key="8">
    <source>
        <dbReference type="Pfam" id="PF25967"/>
    </source>
</evidence>
<dbReference type="Pfam" id="PF25944">
    <property type="entry name" value="Beta-barrel_RND"/>
    <property type="match status" value="1"/>
</dbReference>
<evidence type="ECO:0000256" key="1">
    <source>
        <dbReference type="ARBA" id="ARBA00004236"/>
    </source>
</evidence>
<dbReference type="NCBIfam" id="TIGR01730">
    <property type="entry name" value="RND_mfp"/>
    <property type="match status" value="1"/>
</dbReference>
<dbReference type="PANTHER" id="PTHR30469:SF33">
    <property type="entry name" value="SLR1207 PROTEIN"/>
    <property type="match status" value="1"/>
</dbReference>
<dbReference type="EMBL" id="FQZC01000002">
    <property type="protein sequence ID" value="SHJ07667.1"/>
    <property type="molecule type" value="Genomic_DNA"/>
</dbReference>
<organism evidence="9 10">
    <name type="scientific">Aureimonas altamirensis DSM 21988</name>
    <dbReference type="NCBI Taxonomy" id="1121026"/>
    <lineage>
        <taxon>Bacteria</taxon>
        <taxon>Pseudomonadati</taxon>
        <taxon>Pseudomonadota</taxon>
        <taxon>Alphaproteobacteria</taxon>
        <taxon>Hyphomicrobiales</taxon>
        <taxon>Aurantimonadaceae</taxon>
        <taxon>Aureimonas</taxon>
    </lineage>
</organism>
<proteinExistence type="inferred from homology"/>
<evidence type="ECO:0000256" key="4">
    <source>
        <dbReference type="SAM" id="Coils"/>
    </source>
</evidence>
<comment type="subcellular location">
    <subcellularLocation>
        <location evidence="1">Cell membrane</location>
    </subcellularLocation>
</comment>
<accession>A0ABY1IF11</accession>
<dbReference type="Gene3D" id="2.40.420.20">
    <property type="match status" value="1"/>
</dbReference>
<dbReference type="Gene3D" id="2.40.30.170">
    <property type="match status" value="1"/>
</dbReference>
<dbReference type="Proteomes" id="UP000184290">
    <property type="component" value="Unassembled WGS sequence"/>
</dbReference>
<evidence type="ECO:0000256" key="3">
    <source>
        <dbReference type="ARBA" id="ARBA00022448"/>
    </source>
</evidence>
<dbReference type="InterPro" id="IPR058626">
    <property type="entry name" value="MdtA-like_b-barrel"/>
</dbReference>
<feature type="coiled-coil region" evidence="4">
    <location>
        <begin position="67"/>
        <end position="94"/>
    </location>
</feature>
<gene>
    <name evidence="9" type="ORF">SAMN02745911_1601</name>
</gene>
<reference evidence="9 10" key="1">
    <citation type="submission" date="2016-11" db="EMBL/GenBank/DDBJ databases">
        <authorList>
            <person name="Varghese N."/>
            <person name="Submissions S."/>
        </authorList>
    </citation>
    <scope>NUCLEOTIDE SEQUENCE [LARGE SCALE GENOMIC DNA]</scope>
    <source>
        <strain evidence="9 10">DSM 21988</strain>
    </source>
</reference>
<keyword evidence="3" id="KW-0813">Transport</keyword>
<feature type="domain" description="Multidrug resistance protein MdtA-like barrel-sandwich hybrid" evidence="6">
    <location>
        <begin position="26"/>
        <end position="182"/>
    </location>
</feature>
<evidence type="ECO:0000259" key="6">
    <source>
        <dbReference type="Pfam" id="PF25917"/>
    </source>
</evidence>
<dbReference type="Pfam" id="PF25967">
    <property type="entry name" value="RND-MFP_C"/>
    <property type="match status" value="1"/>
</dbReference>
<dbReference type="SUPFAM" id="SSF111369">
    <property type="entry name" value="HlyD-like secretion proteins"/>
    <property type="match status" value="1"/>
</dbReference>
<evidence type="ECO:0000313" key="10">
    <source>
        <dbReference type="Proteomes" id="UP000184290"/>
    </source>
</evidence>